<feature type="transmembrane region" description="Helical" evidence="8">
    <location>
        <begin position="128"/>
        <end position="150"/>
    </location>
</feature>
<dbReference type="PANTHER" id="PTHR23502">
    <property type="entry name" value="MAJOR FACILITATOR SUPERFAMILY"/>
    <property type="match status" value="1"/>
</dbReference>
<sequence length="387" mass="42349">MKRIIALLALLSAFPPLSTDMYLPAIPMLVETWGTSLATVNLTLVCFFATYCGFLLIYGPLSDRYGRRPPLLAGIGLFVVASLLCAMAGGVKTMIVARIVQGAGAASASAIALAISKDMFTGQVRQRIFIQLGIITAAAPMLAPMIGGWVMSMTSWRFIFVIQALLGMVAFFGVLRVKETLQVAAAEPLSRVAYNYARLFRNRRYILLALTFAVMGMPFFAFIAAAPDIYITRLGYSEQQFGSFFALNSAAFMVAPMAFSRAVKRVSLMRLLPFGFVGMVCSALVMAIPLLPGVWRIALPMWFFTFSFSFTRPPGNNLILEQVETDVGTASAFMVFIFFITGAASMWAISLHWADKITTLGWLGVGASVFTLCAWFLLTRLVTLRQP</sequence>
<organism evidence="10 11">
    <name type="scientific">Desulfoprunum benzoelyticum</name>
    <dbReference type="NCBI Taxonomy" id="1506996"/>
    <lineage>
        <taxon>Bacteria</taxon>
        <taxon>Pseudomonadati</taxon>
        <taxon>Thermodesulfobacteriota</taxon>
        <taxon>Desulfobulbia</taxon>
        <taxon>Desulfobulbales</taxon>
        <taxon>Desulfobulbaceae</taxon>
        <taxon>Desulfoprunum</taxon>
    </lineage>
</organism>
<protein>
    <submittedName>
        <fullName evidence="10">DHA1 family bicyclomycin/chloramphenicol resistance-like MFS transporter</fullName>
    </submittedName>
</protein>
<evidence type="ECO:0000256" key="2">
    <source>
        <dbReference type="ARBA" id="ARBA00006236"/>
    </source>
</evidence>
<dbReference type="InterPro" id="IPR011701">
    <property type="entry name" value="MFS"/>
</dbReference>
<feature type="transmembrane region" description="Helical" evidence="8">
    <location>
        <begin position="156"/>
        <end position="175"/>
    </location>
</feature>
<dbReference type="InterPro" id="IPR020846">
    <property type="entry name" value="MFS_dom"/>
</dbReference>
<dbReference type="CDD" id="cd17320">
    <property type="entry name" value="MFS_MdfA_MDR_like"/>
    <property type="match status" value="1"/>
</dbReference>
<keyword evidence="7 8" id="KW-0472">Membrane</keyword>
<evidence type="ECO:0000256" key="8">
    <source>
        <dbReference type="SAM" id="Phobius"/>
    </source>
</evidence>
<accession>A0A840V3T0</accession>
<dbReference type="EMBL" id="JACHEO010000026">
    <property type="protein sequence ID" value="MBB5349458.1"/>
    <property type="molecule type" value="Genomic_DNA"/>
</dbReference>
<feature type="transmembrane region" description="Helical" evidence="8">
    <location>
        <begin position="332"/>
        <end position="354"/>
    </location>
</feature>
<keyword evidence="5 8" id="KW-0812">Transmembrane</keyword>
<feature type="domain" description="Major facilitator superfamily (MFS) profile" evidence="9">
    <location>
        <begin position="4"/>
        <end position="382"/>
    </location>
</feature>
<keyword evidence="6 8" id="KW-1133">Transmembrane helix</keyword>
<evidence type="ECO:0000256" key="4">
    <source>
        <dbReference type="ARBA" id="ARBA00022475"/>
    </source>
</evidence>
<dbReference type="RefSeq" id="WP_183352250.1">
    <property type="nucleotide sequence ID" value="NZ_JACHEO010000026.1"/>
</dbReference>
<feature type="transmembrane region" description="Helical" evidence="8">
    <location>
        <begin position="205"/>
        <end position="226"/>
    </location>
</feature>
<evidence type="ECO:0000256" key="1">
    <source>
        <dbReference type="ARBA" id="ARBA00004651"/>
    </source>
</evidence>
<evidence type="ECO:0000313" key="11">
    <source>
        <dbReference type="Proteomes" id="UP000539642"/>
    </source>
</evidence>
<evidence type="ECO:0000259" key="9">
    <source>
        <dbReference type="PROSITE" id="PS50850"/>
    </source>
</evidence>
<comment type="subcellular location">
    <subcellularLocation>
        <location evidence="1">Cell membrane</location>
        <topology evidence="1">Multi-pass membrane protein</topology>
    </subcellularLocation>
</comment>
<dbReference type="InterPro" id="IPR036259">
    <property type="entry name" value="MFS_trans_sf"/>
</dbReference>
<evidence type="ECO:0000313" key="10">
    <source>
        <dbReference type="EMBL" id="MBB5349458.1"/>
    </source>
</evidence>
<dbReference type="PANTHER" id="PTHR23502:SF132">
    <property type="entry name" value="POLYAMINE TRANSPORTER 2-RELATED"/>
    <property type="match status" value="1"/>
</dbReference>
<evidence type="ECO:0000256" key="3">
    <source>
        <dbReference type="ARBA" id="ARBA00022448"/>
    </source>
</evidence>
<dbReference type="NCBIfam" id="TIGR00710">
    <property type="entry name" value="efflux_Bcr_CflA"/>
    <property type="match status" value="1"/>
</dbReference>
<proteinExistence type="inferred from homology"/>
<dbReference type="GO" id="GO:0042910">
    <property type="term" value="F:xenobiotic transmembrane transporter activity"/>
    <property type="evidence" value="ECO:0007669"/>
    <property type="project" value="InterPro"/>
</dbReference>
<dbReference type="Proteomes" id="UP000539642">
    <property type="component" value="Unassembled WGS sequence"/>
</dbReference>
<dbReference type="InterPro" id="IPR004812">
    <property type="entry name" value="Efflux_drug-R_Bcr/CmlA"/>
</dbReference>
<evidence type="ECO:0000256" key="5">
    <source>
        <dbReference type="ARBA" id="ARBA00022692"/>
    </source>
</evidence>
<reference evidence="10 11" key="1">
    <citation type="submission" date="2020-08" db="EMBL/GenBank/DDBJ databases">
        <title>Genomic Encyclopedia of Type Strains, Phase IV (KMG-IV): sequencing the most valuable type-strain genomes for metagenomic binning, comparative biology and taxonomic classification.</title>
        <authorList>
            <person name="Goeker M."/>
        </authorList>
    </citation>
    <scope>NUCLEOTIDE SEQUENCE [LARGE SCALE GENOMIC DNA]</scope>
    <source>
        <strain evidence="10 11">DSM 28570</strain>
    </source>
</reference>
<dbReference type="GO" id="GO:0005886">
    <property type="term" value="C:plasma membrane"/>
    <property type="evidence" value="ECO:0007669"/>
    <property type="project" value="UniProtKB-SubCell"/>
</dbReference>
<comment type="caution">
    <text evidence="10">The sequence shown here is derived from an EMBL/GenBank/DDBJ whole genome shotgun (WGS) entry which is preliminary data.</text>
</comment>
<feature type="transmembrane region" description="Helical" evidence="8">
    <location>
        <begin position="241"/>
        <end position="259"/>
    </location>
</feature>
<feature type="transmembrane region" description="Helical" evidence="8">
    <location>
        <begin position="271"/>
        <end position="288"/>
    </location>
</feature>
<evidence type="ECO:0000256" key="6">
    <source>
        <dbReference type="ARBA" id="ARBA00022989"/>
    </source>
</evidence>
<dbReference type="PROSITE" id="PS50850">
    <property type="entry name" value="MFS"/>
    <property type="match status" value="1"/>
</dbReference>
<feature type="transmembrane region" description="Helical" evidence="8">
    <location>
        <begin position="35"/>
        <end position="58"/>
    </location>
</feature>
<feature type="transmembrane region" description="Helical" evidence="8">
    <location>
        <begin position="70"/>
        <end position="89"/>
    </location>
</feature>
<name>A0A840V3T0_9BACT</name>
<gene>
    <name evidence="10" type="ORF">HNQ81_003212</name>
</gene>
<evidence type="ECO:0000256" key="7">
    <source>
        <dbReference type="ARBA" id="ARBA00023136"/>
    </source>
</evidence>
<dbReference type="SUPFAM" id="SSF103473">
    <property type="entry name" value="MFS general substrate transporter"/>
    <property type="match status" value="1"/>
</dbReference>
<feature type="transmembrane region" description="Helical" evidence="8">
    <location>
        <begin position="95"/>
        <end position="116"/>
    </location>
</feature>
<dbReference type="Pfam" id="PF07690">
    <property type="entry name" value="MFS_1"/>
    <property type="match status" value="1"/>
</dbReference>
<feature type="transmembrane region" description="Helical" evidence="8">
    <location>
        <begin position="360"/>
        <end position="378"/>
    </location>
</feature>
<dbReference type="AlphaFoldDB" id="A0A840V3T0"/>
<dbReference type="GO" id="GO:1990961">
    <property type="term" value="P:xenobiotic detoxification by transmembrane export across the plasma membrane"/>
    <property type="evidence" value="ECO:0007669"/>
    <property type="project" value="InterPro"/>
</dbReference>
<comment type="similarity">
    <text evidence="2">Belongs to the major facilitator superfamily. Bcr/CmlA family.</text>
</comment>
<keyword evidence="4" id="KW-1003">Cell membrane</keyword>
<dbReference type="Gene3D" id="1.20.1720.10">
    <property type="entry name" value="Multidrug resistance protein D"/>
    <property type="match status" value="1"/>
</dbReference>
<keyword evidence="3" id="KW-0813">Transport</keyword>
<keyword evidence="11" id="KW-1185">Reference proteome</keyword>